<evidence type="ECO:0000313" key="12">
    <source>
        <dbReference type="EMBL" id="JAV28365.1"/>
    </source>
</evidence>
<name>A0A1Q3FLE9_CULTA</name>
<dbReference type="GO" id="GO:0004252">
    <property type="term" value="F:serine-type endopeptidase activity"/>
    <property type="evidence" value="ECO:0007669"/>
    <property type="project" value="InterPro"/>
</dbReference>
<evidence type="ECO:0000256" key="4">
    <source>
        <dbReference type="ARBA" id="ARBA00022729"/>
    </source>
</evidence>
<organism evidence="12">
    <name type="scientific">Culex tarsalis</name>
    <name type="common">Encephalitis mosquito</name>
    <dbReference type="NCBI Taxonomy" id="7177"/>
    <lineage>
        <taxon>Eukaryota</taxon>
        <taxon>Metazoa</taxon>
        <taxon>Ecdysozoa</taxon>
        <taxon>Arthropoda</taxon>
        <taxon>Hexapoda</taxon>
        <taxon>Insecta</taxon>
        <taxon>Pterygota</taxon>
        <taxon>Neoptera</taxon>
        <taxon>Endopterygota</taxon>
        <taxon>Diptera</taxon>
        <taxon>Nematocera</taxon>
        <taxon>Culicoidea</taxon>
        <taxon>Culicidae</taxon>
        <taxon>Culicinae</taxon>
        <taxon>Culicini</taxon>
        <taxon>Culex</taxon>
        <taxon>Culex</taxon>
    </lineage>
</organism>
<evidence type="ECO:0000256" key="1">
    <source>
        <dbReference type="ARBA" id="ARBA00004613"/>
    </source>
</evidence>
<evidence type="ECO:0000256" key="8">
    <source>
        <dbReference type="ARBA" id="ARBA00023157"/>
    </source>
</evidence>
<evidence type="ECO:0000259" key="11">
    <source>
        <dbReference type="PROSITE" id="PS50240"/>
    </source>
</evidence>
<evidence type="ECO:0000256" key="3">
    <source>
        <dbReference type="ARBA" id="ARBA00022670"/>
    </source>
</evidence>
<reference evidence="12" key="1">
    <citation type="submission" date="2017-01" db="EMBL/GenBank/DDBJ databases">
        <title>A deep insight into the sialotranscriptome of adult male and female Cluex tarsalis mosquitoes.</title>
        <authorList>
            <person name="Ribeiro J.M."/>
            <person name="Moreira F."/>
            <person name="Bernard K.A."/>
            <person name="Calvo E."/>
        </authorList>
    </citation>
    <scope>NUCLEOTIDE SEQUENCE</scope>
    <source>
        <strain evidence="12">Kern County</strain>
        <tissue evidence="12">Salivary glands</tissue>
    </source>
</reference>
<keyword evidence="4 10" id="KW-0732">Signal</keyword>
<comment type="similarity">
    <text evidence="9">Belongs to the peptidase S1 family. CLIP subfamily.</text>
</comment>
<keyword evidence="7" id="KW-0865">Zymogen</keyword>
<dbReference type="PANTHER" id="PTHR24260">
    <property type="match status" value="1"/>
</dbReference>
<dbReference type="AlphaFoldDB" id="A0A1Q3FLE9"/>
<evidence type="ECO:0000256" key="10">
    <source>
        <dbReference type="SAM" id="SignalP"/>
    </source>
</evidence>
<feature type="chain" id="PRO_5013202090" evidence="10">
    <location>
        <begin position="21"/>
        <end position="312"/>
    </location>
</feature>
<dbReference type="EMBL" id="GFDL01006680">
    <property type="protein sequence ID" value="JAV28365.1"/>
    <property type="molecule type" value="Transcribed_RNA"/>
</dbReference>
<protein>
    <submittedName>
        <fullName evidence="12">Putative trypsin-like serine protease</fullName>
    </submittedName>
</protein>
<dbReference type="PROSITE" id="PS51257">
    <property type="entry name" value="PROKAR_LIPOPROTEIN"/>
    <property type="match status" value="1"/>
</dbReference>
<dbReference type="SUPFAM" id="SSF50494">
    <property type="entry name" value="Trypsin-like serine proteases"/>
    <property type="match status" value="1"/>
</dbReference>
<keyword evidence="3 12" id="KW-0645">Protease</keyword>
<feature type="domain" description="Peptidase S1" evidence="11">
    <location>
        <begin position="47"/>
        <end position="296"/>
    </location>
</feature>
<dbReference type="Pfam" id="PF00089">
    <property type="entry name" value="Trypsin"/>
    <property type="match status" value="1"/>
</dbReference>
<dbReference type="InterPro" id="IPR051333">
    <property type="entry name" value="CLIP_Serine_Protease"/>
</dbReference>
<dbReference type="FunFam" id="2.40.10.10:FF:000146">
    <property type="entry name" value="Serine protease 53"/>
    <property type="match status" value="1"/>
</dbReference>
<keyword evidence="8" id="KW-1015">Disulfide bond</keyword>
<dbReference type="PRINTS" id="PR00722">
    <property type="entry name" value="CHYMOTRYPSIN"/>
</dbReference>
<evidence type="ECO:0000256" key="2">
    <source>
        <dbReference type="ARBA" id="ARBA00022525"/>
    </source>
</evidence>
<dbReference type="PANTHER" id="PTHR24260:SF136">
    <property type="entry name" value="GH08193P-RELATED"/>
    <property type="match status" value="1"/>
</dbReference>
<dbReference type="GO" id="GO:0005576">
    <property type="term" value="C:extracellular region"/>
    <property type="evidence" value="ECO:0007669"/>
    <property type="project" value="UniProtKB-SubCell"/>
</dbReference>
<evidence type="ECO:0000256" key="5">
    <source>
        <dbReference type="ARBA" id="ARBA00022801"/>
    </source>
</evidence>
<sequence length="312" mass="34446">MKYVAFCALWVLGAFVSCQGLQRLDKLRRVQPASSCGVRKINTKYLISGGSTAPVGAWPWHVAVYYTKNNGQKRDYRCGGTLISPEYVLTTASCARYTTGKPEGSVRAVLGLHSLVEMSSSAREIFVKDAFIHEQYVHGESMYDVALLQLKTAVNYTKYIQPVCLPGADDKIERFDNKHGTIVGWGNDQSGKLSDQLQSASVPVISFMDCLKSDREFFSVNLYSGMYCAGLKNGTAPCFGDAGGGMFFVDRDVWTLRGIVSFTDHTGTAIGSCNTQQYFGLVNVAHFMPWIQGVTGQLQNAVTRREDRSQQF</sequence>
<dbReference type="SMART" id="SM00020">
    <property type="entry name" value="Tryp_SPc"/>
    <property type="match status" value="1"/>
</dbReference>
<keyword evidence="6" id="KW-0720">Serine protease</keyword>
<dbReference type="Gene3D" id="2.40.10.10">
    <property type="entry name" value="Trypsin-like serine proteases"/>
    <property type="match status" value="1"/>
</dbReference>
<dbReference type="InterPro" id="IPR001314">
    <property type="entry name" value="Peptidase_S1A"/>
</dbReference>
<evidence type="ECO:0000256" key="6">
    <source>
        <dbReference type="ARBA" id="ARBA00022825"/>
    </source>
</evidence>
<feature type="signal peptide" evidence="10">
    <location>
        <begin position="1"/>
        <end position="20"/>
    </location>
</feature>
<accession>A0A1Q3FLE9</accession>
<keyword evidence="5" id="KW-0378">Hydrolase</keyword>
<dbReference type="InterPro" id="IPR009003">
    <property type="entry name" value="Peptidase_S1_PA"/>
</dbReference>
<dbReference type="InterPro" id="IPR001254">
    <property type="entry name" value="Trypsin_dom"/>
</dbReference>
<dbReference type="GO" id="GO:0006508">
    <property type="term" value="P:proteolysis"/>
    <property type="evidence" value="ECO:0007669"/>
    <property type="project" value="UniProtKB-KW"/>
</dbReference>
<keyword evidence="2" id="KW-0964">Secreted</keyword>
<dbReference type="InterPro" id="IPR043504">
    <property type="entry name" value="Peptidase_S1_PA_chymotrypsin"/>
</dbReference>
<evidence type="ECO:0000256" key="9">
    <source>
        <dbReference type="ARBA" id="ARBA00024195"/>
    </source>
</evidence>
<dbReference type="CDD" id="cd00190">
    <property type="entry name" value="Tryp_SPc"/>
    <property type="match status" value="1"/>
</dbReference>
<comment type="subcellular location">
    <subcellularLocation>
        <location evidence="1">Secreted</location>
    </subcellularLocation>
</comment>
<proteinExistence type="inferred from homology"/>
<dbReference type="PROSITE" id="PS50240">
    <property type="entry name" value="TRYPSIN_DOM"/>
    <property type="match status" value="1"/>
</dbReference>
<evidence type="ECO:0000256" key="7">
    <source>
        <dbReference type="ARBA" id="ARBA00023145"/>
    </source>
</evidence>